<dbReference type="Proteomes" id="UP000272474">
    <property type="component" value="Unassembled WGS sequence"/>
</dbReference>
<reference evidence="2 3" key="1">
    <citation type="journal article" date="2014" name="Int. J. Syst. Evol. Microbiol.">
        <title>Streptomyces hoynatensis sp. nov., isolated from deep marine sediment.</title>
        <authorList>
            <person name="Veyisoglu A."/>
            <person name="Sahin N."/>
        </authorList>
    </citation>
    <scope>NUCLEOTIDE SEQUENCE [LARGE SCALE GENOMIC DNA]</scope>
    <source>
        <strain evidence="2 3">KCTC 29097</strain>
    </source>
</reference>
<dbReference type="InterPro" id="IPR013154">
    <property type="entry name" value="ADH-like_N"/>
</dbReference>
<keyword evidence="3" id="KW-1185">Reference proteome</keyword>
<dbReference type="InterPro" id="IPR036291">
    <property type="entry name" value="NAD(P)-bd_dom_sf"/>
</dbReference>
<dbReference type="SMART" id="SM00829">
    <property type="entry name" value="PKS_ER"/>
    <property type="match status" value="1"/>
</dbReference>
<dbReference type="EMBL" id="RBAL01000002">
    <property type="protein sequence ID" value="RKN45676.1"/>
    <property type="molecule type" value="Genomic_DNA"/>
</dbReference>
<gene>
    <name evidence="2" type="ORF">D7294_04200</name>
</gene>
<dbReference type="CDD" id="cd05289">
    <property type="entry name" value="MDR_like_2"/>
    <property type="match status" value="1"/>
</dbReference>
<feature type="domain" description="Enoyl reductase (ER)" evidence="1">
    <location>
        <begin position="10"/>
        <end position="331"/>
    </location>
</feature>
<accession>A0A3A9ZEG9</accession>
<protein>
    <submittedName>
        <fullName evidence="2">NADP-dependent oxidoreductase</fullName>
    </submittedName>
</protein>
<dbReference type="Gene3D" id="3.40.50.720">
    <property type="entry name" value="NAD(P)-binding Rossmann-like Domain"/>
    <property type="match status" value="1"/>
</dbReference>
<dbReference type="InterPro" id="IPR020843">
    <property type="entry name" value="ER"/>
</dbReference>
<dbReference type="PANTHER" id="PTHR43677">
    <property type="entry name" value="SHORT-CHAIN DEHYDROGENASE/REDUCTASE"/>
    <property type="match status" value="1"/>
</dbReference>
<evidence type="ECO:0000313" key="3">
    <source>
        <dbReference type="Proteomes" id="UP000272474"/>
    </source>
</evidence>
<comment type="caution">
    <text evidence="2">The sequence shown here is derived from an EMBL/GenBank/DDBJ whole genome shotgun (WGS) entry which is preliminary data.</text>
</comment>
<dbReference type="OrthoDB" id="3175656at2"/>
<evidence type="ECO:0000259" key="1">
    <source>
        <dbReference type="SMART" id="SM00829"/>
    </source>
</evidence>
<dbReference type="Pfam" id="PF13602">
    <property type="entry name" value="ADH_zinc_N_2"/>
    <property type="match status" value="1"/>
</dbReference>
<dbReference type="GO" id="GO:0043957">
    <property type="term" value="F:acryloyl-CoA reductase (NADPH) activity"/>
    <property type="evidence" value="ECO:0007669"/>
    <property type="project" value="TreeGrafter"/>
</dbReference>
<sequence length="333" mass="33425">MRALVAGGYGPPGELAVAELPVPVPGPGQVLVRVAAAALNPADLRLLGGAFREAVPLAFPHVPGSDFAGEVVAVGPGGGRFAVGARVFGHGLPRAAGAMAEQAASPPSFTTGAMAEFALFESGTPGLAPVPEGLSPERAATLPIPGLTALALLREGRFSPGETVLVLGAAGGVGGALVPLLAAAGARVIGTAIPADAEYVRGLGAAEVLDYRSVDPAEEALRRVAGGVDALVNLALPGPALTAAARAVRPGGRVLNAAFPSQDPGEFARAWPRLTGRTVLMSAREGALAELAEKARTGVLPDTISRRYGLAEAPRAYADLAGRHVRGKLVVVM</sequence>
<evidence type="ECO:0000313" key="2">
    <source>
        <dbReference type="EMBL" id="RKN45676.1"/>
    </source>
</evidence>
<dbReference type="InterPro" id="IPR011032">
    <property type="entry name" value="GroES-like_sf"/>
</dbReference>
<dbReference type="SUPFAM" id="SSF50129">
    <property type="entry name" value="GroES-like"/>
    <property type="match status" value="1"/>
</dbReference>
<dbReference type="PANTHER" id="PTHR43677:SF1">
    <property type="entry name" value="ACRYLYL-COA REDUCTASE ACUI-RELATED"/>
    <property type="match status" value="1"/>
</dbReference>
<dbReference type="InterPro" id="IPR051397">
    <property type="entry name" value="Zn-ADH-like_protein"/>
</dbReference>
<dbReference type="AlphaFoldDB" id="A0A3A9ZEG9"/>
<name>A0A3A9ZEG9_9ACTN</name>
<dbReference type="Gene3D" id="3.90.180.10">
    <property type="entry name" value="Medium-chain alcohol dehydrogenases, catalytic domain"/>
    <property type="match status" value="1"/>
</dbReference>
<dbReference type="SUPFAM" id="SSF51735">
    <property type="entry name" value="NAD(P)-binding Rossmann-fold domains"/>
    <property type="match status" value="1"/>
</dbReference>
<organism evidence="2 3">
    <name type="scientific">Streptomyces hoynatensis</name>
    <dbReference type="NCBI Taxonomy" id="1141874"/>
    <lineage>
        <taxon>Bacteria</taxon>
        <taxon>Bacillati</taxon>
        <taxon>Actinomycetota</taxon>
        <taxon>Actinomycetes</taxon>
        <taxon>Kitasatosporales</taxon>
        <taxon>Streptomycetaceae</taxon>
        <taxon>Streptomyces</taxon>
    </lineage>
</organism>
<dbReference type="Pfam" id="PF08240">
    <property type="entry name" value="ADH_N"/>
    <property type="match status" value="1"/>
</dbReference>
<proteinExistence type="predicted"/>